<proteinExistence type="predicted"/>
<sequence>MRKCLSAPKDRYLYLHRRLAAPADRISDRGRFESKLETQRYVKEFFPDANIAHFFDSFSWRIPSGLPGHMNPVAGGLLHQLELKVQPESDPDIGGCKAGRCAAV</sequence>
<dbReference type="Pfam" id="PF23299">
    <property type="entry name" value="DUF7081"/>
    <property type="match status" value="1"/>
</dbReference>
<feature type="domain" description="DUF7081" evidence="1">
    <location>
        <begin position="9"/>
        <end position="64"/>
    </location>
</feature>
<evidence type="ECO:0000259" key="1">
    <source>
        <dbReference type="Pfam" id="PF23299"/>
    </source>
</evidence>
<accession>A0A9D4WFL8</accession>
<dbReference type="Proteomes" id="UP001058974">
    <property type="component" value="Chromosome 6"/>
</dbReference>
<reference evidence="2 3" key="1">
    <citation type="journal article" date="2022" name="Nat. Genet.">
        <title>Improved pea reference genome and pan-genome highlight genomic features and evolutionary characteristics.</title>
        <authorList>
            <person name="Yang T."/>
            <person name="Liu R."/>
            <person name="Luo Y."/>
            <person name="Hu S."/>
            <person name="Wang D."/>
            <person name="Wang C."/>
            <person name="Pandey M.K."/>
            <person name="Ge S."/>
            <person name="Xu Q."/>
            <person name="Li N."/>
            <person name="Li G."/>
            <person name="Huang Y."/>
            <person name="Saxena R.K."/>
            <person name="Ji Y."/>
            <person name="Li M."/>
            <person name="Yan X."/>
            <person name="He Y."/>
            <person name="Liu Y."/>
            <person name="Wang X."/>
            <person name="Xiang C."/>
            <person name="Varshney R.K."/>
            <person name="Ding H."/>
            <person name="Gao S."/>
            <person name="Zong X."/>
        </authorList>
    </citation>
    <scope>NUCLEOTIDE SEQUENCE [LARGE SCALE GENOMIC DNA]</scope>
    <source>
        <strain evidence="2 3">cv. Zhongwan 6</strain>
    </source>
</reference>
<dbReference type="PANTHER" id="PTHR33345:SF6">
    <property type="entry name" value="OS03G0747200 PROTEIN"/>
    <property type="match status" value="1"/>
</dbReference>
<dbReference type="InterPro" id="IPR055508">
    <property type="entry name" value="DUF7081"/>
</dbReference>
<evidence type="ECO:0000313" key="3">
    <source>
        <dbReference type="Proteomes" id="UP001058974"/>
    </source>
</evidence>
<name>A0A9D4WFL8_PEA</name>
<comment type="caution">
    <text evidence="2">The sequence shown here is derived from an EMBL/GenBank/DDBJ whole genome shotgun (WGS) entry which is preliminary data.</text>
</comment>
<keyword evidence="3" id="KW-1185">Reference proteome</keyword>
<dbReference type="PANTHER" id="PTHR33345">
    <property type="entry name" value="ADAPTER PROTEIN, PUTATIVE-RELATED"/>
    <property type="match status" value="1"/>
</dbReference>
<dbReference type="EMBL" id="JAMSHJ010000006">
    <property type="protein sequence ID" value="KAI5400812.1"/>
    <property type="molecule type" value="Genomic_DNA"/>
</dbReference>
<protein>
    <recommendedName>
        <fullName evidence="1">DUF7081 domain-containing protein</fullName>
    </recommendedName>
</protein>
<gene>
    <name evidence="2" type="ORF">KIW84_065609</name>
</gene>
<dbReference type="Gramene" id="Psat06G0560900-T1">
    <property type="protein sequence ID" value="KAI5400812.1"/>
    <property type="gene ID" value="KIW84_065609"/>
</dbReference>
<dbReference type="AlphaFoldDB" id="A0A9D4WFL8"/>
<evidence type="ECO:0000313" key="2">
    <source>
        <dbReference type="EMBL" id="KAI5400812.1"/>
    </source>
</evidence>
<organism evidence="2 3">
    <name type="scientific">Pisum sativum</name>
    <name type="common">Garden pea</name>
    <name type="synonym">Lathyrus oleraceus</name>
    <dbReference type="NCBI Taxonomy" id="3888"/>
    <lineage>
        <taxon>Eukaryota</taxon>
        <taxon>Viridiplantae</taxon>
        <taxon>Streptophyta</taxon>
        <taxon>Embryophyta</taxon>
        <taxon>Tracheophyta</taxon>
        <taxon>Spermatophyta</taxon>
        <taxon>Magnoliopsida</taxon>
        <taxon>eudicotyledons</taxon>
        <taxon>Gunneridae</taxon>
        <taxon>Pentapetalae</taxon>
        <taxon>rosids</taxon>
        <taxon>fabids</taxon>
        <taxon>Fabales</taxon>
        <taxon>Fabaceae</taxon>
        <taxon>Papilionoideae</taxon>
        <taxon>50 kb inversion clade</taxon>
        <taxon>NPAAA clade</taxon>
        <taxon>Hologalegina</taxon>
        <taxon>IRL clade</taxon>
        <taxon>Fabeae</taxon>
        <taxon>Lathyrus</taxon>
    </lineage>
</organism>